<evidence type="ECO:0000313" key="4">
    <source>
        <dbReference type="Proteomes" id="UP000245166"/>
    </source>
</evidence>
<evidence type="ECO:0000256" key="1">
    <source>
        <dbReference type="SAM" id="Coils"/>
    </source>
</evidence>
<keyword evidence="1" id="KW-0175">Coiled coil</keyword>
<dbReference type="EMBL" id="PYHR01000002">
    <property type="protein sequence ID" value="PWD49960.1"/>
    <property type="molecule type" value="Genomic_DNA"/>
</dbReference>
<name>A0A2U1ZSN2_9MICO</name>
<dbReference type="AlphaFoldDB" id="A0A2U1ZSN2"/>
<dbReference type="InterPro" id="IPR056003">
    <property type="entry name" value="CT398_CC_hairpin"/>
</dbReference>
<comment type="caution">
    <text evidence="3">The sequence shown here is derived from an EMBL/GenBank/DDBJ whole genome shotgun (WGS) entry which is preliminary data.</text>
</comment>
<proteinExistence type="predicted"/>
<gene>
    <name evidence="3" type="ORF">C8046_03965</name>
</gene>
<feature type="coiled-coil region" evidence="1">
    <location>
        <begin position="118"/>
        <end position="152"/>
    </location>
</feature>
<dbReference type="Proteomes" id="UP000245166">
    <property type="component" value="Unassembled WGS sequence"/>
</dbReference>
<evidence type="ECO:0000259" key="2">
    <source>
        <dbReference type="Pfam" id="PF24481"/>
    </source>
</evidence>
<sequence length="244" mass="26513">MSTAPAVDQRRLLDVQALDTQLAKLAHARRSHPSLATLTELAGRAEDLRRSAVLAESVVKDHRRAVAKAEADVEQVRERSTRDRGRLDAGAFNAKDSVAVIAELESLARRQSVLEDVEIELMEQLETAEGELDALRQQMAAIESDVATATAERDAAFADLDAQLADVTQRRAVAADGIDESLLALYQKVRTLNSGLAVLSIRGTRTEPLHLDLSLSEVAAIKAAAKDAVIRSEEDGYILVRLED</sequence>
<dbReference type="OrthoDB" id="9784388at2"/>
<organism evidence="3 4">
    <name type="scientific">Serinibacter arcticus</name>
    <dbReference type="NCBI Taxonomy" id="1655435"/>
    <lineage>
        <taxon>Bacteria</taxon>
        <taxon>Bacillati</taxon>
        <taxon>Actinomycetota</taxon>
        <taxon>Actinomycetes</taxon>
        <taxon>Micrococcales</taxon>
        <taxon>Beutenbergiaceae</taxon>
        <taxon>Serinibacter</taxon>
    </lineage>
</organism>
<dbReference type="RefSeq" id="WP_109228344.1">
    <property type="nucleotide sequence ID" value="NZ_PYHR01000002.1"/>
</dbReference>
<feature type="domain" description="CT398-like coiled coil hairpin" evidence="2">
    <location>
        <begin position="15"/>
        <end position="191"/>
    </location>
</feature>
<accession>A0A2U1ZSN2</accession>
<dbReference type="Pfam" id="PF24481">
    <property type="entry name" value="CT398_CC"/>
    <property type="match status" value="1"/>
</dbReference>
<keyword evidence="4" id="KW-1185">Reference proteome</keyword>
<evidence type="ECO:0000313" key="3">
    <source>
        <dbReference type="EMBL" id="PWD49960.1"/>
    </source>
</evidence>
<dbReference type="Gene3D" id="1.10.287.1490">
    <property type="match status" value="1"/>
</dbReference>
<reference evidence="3 4" key="1">
    <citation type="submission" date="2018-03" db="EMBL/GenBank/DDBJ databases">
        <title>Genome assembly of novel Miniimonas species PCH200.</title>
        <authorList>
            <person name="Thakur V."/>
            <person name="Kumar V."/>
            <person name="Singh D."/>
        </authorList>
    </citation>
    <scope>NUCLEOTIDE SEQUENCE [LARGE SCALE GENOMIC DNA]</scope>
    <source>
        <strain evidence="3 4">PCH200</strain>
    </source>
</reference>
<protein>
    <recommendedName>
        <fullName evidence="2">CT398-like coiled coil hairpin domain-containing protein</fullName>
    </recommendedName>
</protein>